<sequence length="335" mass="35751">MGDIGAASESPTTLDITVPPPDELCMSFSAAASVSNGSENFIAQTKGPDLFALPLSAGVTVSGELVDDPSTITAPFLPGDTILACLIPPKPCLLSAHEDSLRLRIPTISALELPGNMLPETGCSYLTALMTGAAILKQELHIPITRTPTASPTPAEDTGVESYNNKRILIIGGQTQLGAALVQLIHRALPAARVYVTSTMDDEPELFQRTIHMMGLGAVYAIDGNADDLTDHLSPSFDMIFNTVKKQSVREDVLKSLDGMKRLIDCGTLDVEKAVSSFLEDEPDCVTSLHEMLLKAADVFDTYEQPGSCAYESDVGKIKCRLEREDSGKVLEAVA</sequence>
<dbReference type="SUPFAM" id="SSF51735">
    <property type="entry name" value="NAD(P)-binding Rossmann-fold domains"/>
    <property type="match status" value="1"/>
</dbReference>
<accession>A0A9Q9EN30</accession>
<keyword evidence="2" id="KW-1185">Reference proteome</keyword>
<organism evidence="1 2">
    <name type="scientific">Septoria linicola</name>
    <dbReference type="NCBI Taxonomy" id="215465"/>
    <lineage>
        <taxon>Eukaryota</taxon>
        <taxon>Fungi</taxon>
        <taxon>Dikarya</taxon>
        <taxon>Ascomycota</taxon>
        <taxon>Pezizomycotina</taxon>
        <taxon>Dothideomycetes</taxon>
        <taxon>Dothideomycetidae</taxon>
        <taxon>Mycosphaerellales</taxon>
        <taxon>Mycosphaerellaceae</taxon>
        <taxon>Septoria</taxon>
    </lineage>
</organism>
<gene>
    <name evidence="1" type="ORF">Slin15195_G094960</name>
</gene>
<reference evidence="1" key="1">
    <citation type="submission" date="2022-06" db="EMBL/GenBank/DDBJ databases">
        <title>Complete genome sequences of two strains of the flax pathogen Septoria linicola.</title>
        <authorList>
            <person name="Lapalu N."/>
            <person name="Simon A."/>
            <person name="Demenou B."/>
            <person name="Paumier D."/>
            <person name="Guillot M.-P."/>
            <person name="Gout L."/>
            <person name="Valade R."/>
        </authorList>
    </citation>
    <scope>NUCLEOTIDE SEQUENCE</scope>
    <source>
        <strain evidence="1">SE15195</strain>
    </source>
</reference>
<name>A0A9Q9EN30_9PEZI</name>
<evidence type="ECO:0000313" key="1">
    <source>
        <dbReference type="EMBL" id="USW56177.1"/>
    </source>
</evidence>
<dbReference type="EMBL" id="CP099425">
    <property type="protein sequence ID" value="USW56177.1"/>
    <property type="molecule type" value="Genomic_DNA"/>
</dbReference>
<dbReference type="InterPro" id="IPR036291">
    <property type="entry name" value="NAD(P)-bd_dom_sf"/>
</dbReference>
<dbReference type="AlphaFoldDB" id="A0A9Q9EN30"/>
<dbReference type="Proteomes" id="UP001056384">
    <property type="component" value="Chromosome 8"/>
</dbReference>
<protein>
    <submittedName>
        <fullName evidence="1">NAD(P)-binding domain superfamily</fullName>
    </submittedName>
</protein>
<evidence type="ECO:0000313" key="2">
    <source>
        <dbReference type="Proteomes" id="UP001056384"/>
    </source>
</evidence>
<dbReference type="Gene3D" id="3.40.50.720">
    <property type="entry name" value="NAD(P)-binding Rossmann-like Domain"/>
    <property type="match status" value="1"/>
</dbReference>
<proteinExistence type="predicted"/>